<dbReference type="Proteomes" id="UP001397290">
    <property type="component" value="Unassembled WGS sequence"/>
</dbReference>
<gene>
    <name evidence="1" type="ORF">G3M48_001939</name>
</gene>
<evidence type="ECO:0008006" key="3">
    <source>
        <dbReference type="Google" id="ProtNLM"/>
    </source>
</evidence>
<name>A0AAW0RZG0_9HYPO</name>
<proteinExistence type="predicted"/>
<organism evidence="1 2">
    <name type="scientific">Beauveria asiatica</name>
    <dbReference type="NCBI Taxonomy" id="1069075"/>
    <lineage>
        <taxon>Eukaryota</taxon>
        <taxon>Fungi</taxon>
        <taxon>Dikarya</taxon>
        <taxon>Ascomycota</taxon>
        <taxon>Pezizomycotina</taxon>
        <taxon>Sordariomycetes</taxon>
        <taxon>Hypocreomycetidae</taxon>
        <taxon>Hypocreales</taxon>
        <taxon>Cordycipitaceae</taxon>
        <taxon>Beauveria</taxon>
    </lineage>
</organism>
<accession>A0AAW0RZG0</accession>
<evidence type="ECO:0000313" key="2">
    <source>
        <dbReference type="Proteomes" id="UP001397290"/>
    </source>
</evidence>
<dbReference type="EMBL" id="JAAHCF010000160">
    <property type="protein sequence ID" value="KAK8147241.1"/>
    <property type="molecule type" value="Genomic_DNA"/>
</dbReference>
<comment type="caution">
    <text evidence="1">The sequence shown here is derived from an EMBL/GenBank/DDBJ whole genome shotgun (WGS) entry which is preliminary data.</text>
</comment>
<sequence>MVCSNKPNYENWPEDQKLRWCDNQIHLINAALDAEDYLTALHFCDVALQRIAYWPKYSFYIKLLHIDKSRAYRCLGRTDEADLWYKSAIIQSERE</sequence>
<evidence type="ECO:0000313" key="1">
    <source>
        <dbReference type="EMBL" id="KAK8147241.1"/>
    </source>
</evidence>
<dbReference type="AlphaFoldDB" id="A0AAW0RZG0"/>
<reference evidence="1 2" key="1">
    <citation type="submission" date="2020-02" db="EMBL/GenBank/DDBJ databases">
        <title>Comparative genomics of the hypocrealean fungal genus Beauvera.</title>
        <authorList>
            <person name="Showalter D.N."/>
            <person name="Bushley K.E."/>
            <person name="Rehner S.A."/>
        </authorList>
    </citation>
    <scope>NUCLEOTIDE SEQUENCE [LARGE SCALE GENOMIC DNA]</scope>
    <source>
        <strain evidence="1 2">ARSEF4384</strain>
    </source>
</reference>
<keyword evidence="2" id="KW-1185">Reference proteome</keyword>
<protein>
    <recommendedName>
        <fullName evidence="3">Tetratricopeptide repeat protein</fullName>
    </recommendedName>
</protein>